<evidence type="ECO:0000313" key="1">
    <source>
        <dbReference type="EMBL" id="MEA5403872.1"/>
    </source>
</evidence>
<keyword evidence="2" id="KW-1185">Reference proteome</keyword>
<reference evidence="1 2" key="1">
    <citation type="submission" date="2023-12" db="EMBL/GenBank/DDBJ databases">
        <title>Novel species of the genus Arcicella isolated from rivers.</title>
        <authorList>
            <person name="Lu H."/>
        </authorList>
    </citation>
    <scope>NUCLEOTIDE SEQUENCE [LARGE SCALE GENOMIC DNA]</scope>
    <source>
        <strain evidence="1 2">DC2W</strain>
    </source>
</reference>
<accession>A0ABU5S5V7</accession>
<evidence type="ECO:0000313" key="2">
    <source>
        <dbReference type="Proteomes" id="UP001303899"/>
    </source>
</evidence>
<dbReference type="EMBL" id="JAYGIL010000015">
    <property type="protein sequence ID" value="MEA5403872.1"/>
    <property type="molecule type" value="Genomic_DNA"/>
</dbReference>
<organism evidence="1 2">
    <name type="scientific">Arcicella gelida</name>
    <dbReference type="NCBI Taxonomy" id="2984195"/>
    <lineage>
        <taxon>Bacteria</taxon>
        <taxon>Pseudomonadati</taxon>
        <taxon>Bacteroidota</taxon>
        <taxon>Cytophagia</taxon>
        <taxon>Cytophagales</taxon>
        <taxon>Flectobacillaceae</taxon>
        <taxon>Arcicella</taxon>
    </lineage>
</organism>
<dbReference type="Proteomes" id="UP001303899">
    <property type="component" value="Unassembled WGS sequence"/>
</dbReference>
<sequence length="53" mass="6246">MDANSVEKVGFETIKRVKEMLNSITRKGLVRENLLPERIESKFYLIKPQPENR</sequence>
<dbReference type="RefSeq" id="WP_323330375.1">
    <property type="nucleotide sequence ID" value="NZ_JAYGIL010000015.1"/>
</dbReference>
<name>A0ABU5S5V7_9BACT</name>
<protein>
    <submittedName>
        <fullName evidence="1">Uncharacterized protein</fullName>
    </submittedName>
</protein>
<comment type="caution">
    <text evidence="1">The sequence shown here is derived from an EMBL/GenBank/DDBJ whole genome shotgun (WGS) entry which is preliminary data.</text>
</comment>
<gene>
    <name evidence="1" type="ORF">VB776_13170</name>
</gene>
<proteinExistence type="predicted"/>